<keyword evidence="7" id="KW-1185">Reference proteome</keyword>
<evidence type="ECO:0000259" key="4">
    <source>
        <dbReference type="PROSITE" id="PS50042"/>
    </source>
</evidence>
<dbReference type="InterPro" id="IPR050397">
    <property type="entry name" value="Env_Response_Regulators"/>
</dbReference>
<reference evidence="7" key="1">
    <citation type="submission" date="2016-09" db="EMBL/GenBank/DDBJ databases">
        <authorList>
            <person name="Greninger A.L."/>
            <person name="Jerome K.R."/>
            <person name="Mcnair B."/>
            <person name="Wallis C."/>
            <person name="Fang F."/>
        </authorList>
    </citation>
    <scope>NUCLEOTIDE SEQUENCE [LARGE SCALE GENOMIC DNA]</scope>
    <source>
        <strain evidence="7">M6</strain>
    </source>
</reference>
<protein>
    <recommendedName>
        <fullName evidence="8">Crp/Fnr family transcriptional regulator</fullName>
    </recommendedName>
</protein>
<gene>
    <name evidence="6" type="ORF">BHQ18_02165</name>
</gene>
<dbReference type="InterPro" id="IPR000595">
    <property type="entry name" value="cNMP-bd_dom"/>
</dbReference>
<dbReference type="PROSITE" id="PS50042">
    <property type="entry name" value="CNMP_BINDING_3"/>
    <property type="match status" value="1"/>
</dbReference>
<dbReference type="GO" id="GO:0003677">
    <property type="term" value="F:DNA binding"/>
    <property type="evidence" value="ECO:0007669"/>
    <property type="project" value="UniProtKB-KW"/>
</dbReference>
<evidence type="ECO:0000256" key="1">
    <source>
        <dbReference type="ARBA" id="ARBA00023015"/>
    </source>
</evidence>
<dbReference type="SMART" id="SM00419">
    <property type="entry name" value="HTH_CRP"/>
    <property type="match status" value="1"/>
</dbReference>
<dbReference type="AlphaFoldDB" id="A0A1E3RRQ9"/>
<dbReference type="Gene3D" id="1.10.10.10">
    <property type="entry name" value="Winged helix-like DNA-binding domain superfamily/Winged helix DNA-binding domain"/>
    <property type="match status" value="1"/>
</dbReference>
<dbReference type="PANTHER" id="PTHR24567:SF74">
    <property type="entry name" value="HTH-TYPE TRANSCRIPTIONAL REGULATOR ARCR"/>
    <property type="match status" value="1"/>
</dbReference>
<dbReference type="InterPro" id="IPR014710">
    <property type="entry name" value="RmlC-like_jellyroll"/>
</dbReference>
<keyword evidence="2" id="KW-0238">DNA-binding</keyword>
<dbReference type="GO" id="GO:0003700">
    <property type="term" value="F:DNA-binding transcription factor activity"/>
    <property type="evidence" value="ECO:0007669"/>
    <property type="project" value="TreeGrafter"/>
</dbReference>
<feature type="domain" description="Cyclic nucleotide-binding" evidence="4">
    <location>
        <begin position="27"/>
        <end position="126"/>
    </location>
</feature>
<dbReference type="RefSeq" id="WP_069411900.1">
    <property type="nucleotide sequence ID" value="NZ_JACKUL010000020.1"/>
</dbReference>
<feature type="domain" description="HTH crp-type" evidence="5">
    <location>
        <begin position="161"/>
        <end position="234"/>
    </location>
</feature>
<proteinExistence type="predicted"/>
<dbReference type="Gene3D" id="2.60.120.10">
    <property type="entry name" value="Jelly Rolls"/>
    <property type="match status" value="1"/>
</dbReference>
<organism evidence="6 7">
    <name type="scientific">Mycolicibacterium flavescens</name>
    <name type="common">Mycobacterium flavescens</name>
    <dbReference type="NCBI Taxonomy" id="1776"/>
    <lineage>
        <taxon>Bacteria</taxon>
        <taxon>Bacillati</taxon>
        <taxon>Actinomycetota</taxon>
        <taxon>Actinomycetes</taxon>
        <taxon>Mycobacteriales</taxon>
        <taxon>Mycobacteriaceae</taxon>
        <taxon>Mycolicibacterium</taxon>
    </lineage>
</organism>
<evidence type="ECO:0008006" key="8">
    <source>
        <dbReference type="Google" id="ProtNLM"/>
    </source>
</evidence>
<sequence>MLEAPTPAPSGTRLDRRSQAVLAQTPILRGLSPGDRAVLIECFEPVRFAAGQLIYRQGEQSTGLYVVLAGKVKIGWRAADTPDKLLAVVGPPDVFGAESMFDPGPHPDSATALTDVRAAVMDRDQLPMCIAGRPHIAEQLMRILARGLQRTEDQITDLNFTDVPGRVAKQLLSLSQRFGVRRDGRVHVDHNLKQAEIAQLVGASRESVNKSLSEFTSRGWITVHGRSIVIHQAEPLARRAR</sequence>
<dbReference type="CDD" id="cd00038">
    <property type="entry name" value="CAP_ED"/>
    <property type="match status" value="1"/>
</dbReference>
<evidence type="ECO:0000313" key="6">
    <source>
        <dbReference type="EMBL" id="ODQ92549.1"/>
    </source>
</evidence>
<dbReference type="OrthoDB" id="7263823at2"/>
<evidence type="ECO:0000256" key="2">
    <source>
        <dbReference type="ARBA" id="ARBA00023125"/>
    </source>
</evidence>
<name>A0A1E3RRQ9_MYCFV</name>
<dbReference type="Proteomes" id="UP000094053">
    <property type="component" value="Unassembled WGS sequence"/>
</dbReference>
<evidence type="ECO:0000259" key="5">
    <source>
        <dbReference type="PROSITE" id="PS51063"/>
    </source>
</evidence>
<dbReference type="PANTHER" id="PTHR24567">
    <property type="entry name" value="CRP FAMILY TRANSCRIPTIONAL REGULATORY PROTEIN"/>
    <property type="match status" value="1"/>
</dbReference>
<evidence type="ECO:0000256" key="3">
    <source>
        <dbReference type="ARBA" id="ARBA00023163"/>
    </source>
</evidence>
<dbReference type="FunFam" id="1.10.10.10:FF:000019">
    <property type="entry name" value="Crp/Fnr family transcriptional regulator"/>
    <property type="match status" value="1"/>
</dbReference>
<dbReference type="InterPro" id="IPR012318">
    <property type="entry name" value="HTH_CRP"/>
</dbReference>
<dbReference type="GO" id="GO:0005829">
    <property type="term" value="C:cytosol"/>
    <property type="evidence" value="ECO:0007669"/>
    <property type="project" value="TreeGrafter"/>
</dbReference>
<dbReference type="InterPro" id="IPR036390">
    <property type="entry name" value="WH_DNA-bd_sf"/>
</dbReference>
<dbReference type="SMART" id="SM00100">
    <property type="entry name" value="cNMP"/>
    <property type="match status" value="1"/>
</dbReference>
<keyword evidence="1" id="KW-0805">Transcription regulation</keyword>
<accession>A0A1E3RRQ9</accession>
<comment type="caution">
    <text evidence="6">The sequence shown here is derived from an EMBL/GenBank/DDBJ whole genome shotgun (WGS) entry which is preliminary data.</text>
</comment>
<dbReference type="SUPFAM" id="SSF46785">
    <property type="entry name" value="Winged helix' DNA-binding domain"/>
    <property type="match status" value="1"/>
</dbReference>
<dbReference type="STRING" id="1776.BHQ18_02165"/>
<dbReference type="Pfam" id="PF13545">
    <property type="entry name" value="HTH_Crp_2"/>
    <property type="match status" value="1"/>
</dbReference>
<keyword evidence="3" id="KW-0804">Transcription</keyword>
<evidence type="ECO:0000313" key="7">
    <source>
        <dbReference type="Proteomes" id="UP000094053"/>
    </source>
</evidence>
<dbReference type="InterPro" id="IPR036388">
    <property type="entry name" value="WH-like_DNA-bd_sf"/>
</dbReference>
<dbReference type="PROSITE" id="PS51063">
    <property type="entry name" value="HTH_CRP_2"/>
    <property type="match status" value="1"/>
</dbReference>
<dbReference type="Pfam" id="PF00027">
    <property type="entry name" value="cNMP_binding"/>
    <property type="match status" value="1"/>
</dbReference>
<dbReference type="EMBL" id="MIHA01000001">
    <property type="protein sequence ID" value="ODQ92549.1"/>
    <property type="molecule type" value="Genomic_DNA"/>
</dbReference>
<dbReference type="InterPro" id="IPR018490">
    <property type="entry name" value="cNMP-bd_dom_sf"/>
</dbReference>
<dbReference type="SUPFAM" id="SSF51206">
    <property type="entry name" value="cAMP-binding domain-like"/>
    <property type="match status" value="1"/>
</dbReference>